<comment type="subcellular location">
    <subcellularLocation>
        <location evidence="1">Cytoplasm</location>
    </subcellularLocation>
</comment>
<evidence type="ECO:0000256" key="5">
    <source>
        <dbReference type="ARBA" id="ARBA00023054"/>
    </source>
</evidence>
<dbReference type="InterPro" id="IPR001752">
    <property type="entry name" value="Kinesin_motor_dom"/>
</dbReference>
<keyword evidence="9" id="KW-0378">Hydrolase</keyword>
<name>A0AA40E6D4_9PEZI</name>
<dbReference type="EMBL" id="JAUKUA010000002">
    <property type="protein sequence ID" value="KAK0724143.1"/>
    <property type="molecule type" value="Genomic_DNA"/>
</dbReference>
<dbReference type="GO" id="GO:0005875">
    <property type="term" value="C:microtubule associated complex"/>
    <property type="evidence" value="ECO:0007669"/>
    <property type="project" value="TreeGrafter"/>
</dbReference>
<feature type="compositionally biased region" description="Basic and acidic residues" evidence="7">
    <location>
        <begin position="422"/>
        <end position="432"/>
    </location>
</feature>
<dbReference type="InterPro" id="IPR027417">
    <property type="entry name" value="P-loop_NTPase"/>
</dbReference>
<accession>A0AA40E6D4</accession>
<feature type="compositionally biased region" description="Low complexity" evidence="7">
    <location>
        <begin position="445"/>
        <end position="460"/>
    </location>
</feature>
<dbReference type="InterPro" id="IPR027640">
    <property type="entry name" value="Kinesin-like_fam"/>
</dbReference>
<evidence type="ECO:0000256" key="6">
    <source>
        <dbReference type="PROSITE-ProRule" id="PRU00283"/>
    </source>
</evidence>
<dbReference type="GO" id="GO:0016787">
    <property type="term" value="F:hydrolase activity"/>
    <property type="evidence" value="ECO:0007669"/>
    <property type="project" value="UniProtKB-KW"/>
</dbReference>
<evidence type="ECO:0000259" key="8">
    <source>
        <dbReference type="PROSITE" id="PS50067"/>
    </source>
</evidence>
<dbReference type="CDD" id="cd00106">
    <property type="entry name" value="KISc"/>
    <property type="match status" value="1"/>
</dbReference>
<dbReference type="GO" id="GO:0007018">
    <property type="term" value="P:microtubule-based movement"/>
    <property type="evidence" value="ECO:0007669"/>
    <property type="project" value="InterPro"/>
</dbReference>
<keyword evidence="2" id="KW-0963">Cytoplasm</keyword>
<evidence type="ECO:0000256" key="2">
    <source>
        <dbReference type="ARBA" id="ARBA00022490"/>
    </source>
</evidence>
<keyword evidence="3 6" id="KW-0547">Nucleotide-binding</keyword>
<dbReference type="PANTHER" id="PTHR47969">
    <property type="entry name" value="CHROMOSOME-ASSOCIATED KINESIN KIF4A-RELATED"/>
    <property type="match status" value="1"/>
</dbReference>
<dbReference type="InterPro" id="IPR010994">
    <property type="entry name" value="RuvA_2-like"/>
</dbReference>
<evidence type="ECO:0000313" key="10">
    <source>
        <dbReference type="Proteomes" id="UP001172102"/>
    </source>
</evidence>
<comment type="caution">
    <text evidence="9">The sequence shown here is derived from an EMBL/GenBank/DDBJ whole genome shotgun (WGS) entry which is preliminary data.</text>
</comment>
<proteinExistence type="inferred from homology"/>
<dbReference type="GO" id="GO:0005737">
    <property type="term" value="C:cytoplasm"/>
    <property type="evidence" value="ECO:0007669"/>
    <property type="project" value="UniProtKB-SubCell"/>
</dbReference>
<dbReference type="GO" id="GO:0003777">
    <property type="term" value="F:microtubule motor activity"/>
    <property type="evidence" value="ECO:0007669"/>
    <property type="project" value="InterPro"/>
</dbReference>
<keyword evidence="6" id="KW-0505">Motor protein</keyword>
<dbReference type="PRINTS" id="PR00380">
    <property type="entry name" value="KINESINHEAVY"/>
</dbReference>
<dbReference type="Pfam" id="PF00225">
    <property type="entry name" value="Kinesin"/>
    <property type="match status" value="1"/>
</dbReference>
<dbReference type="Proteomes" id="UP001172102">
    <property type="component" value="Unassembled WGS sequence"/>
</dbReference>
<keyword evidence="5" id="KW-0175">Coiled coil</keyword>
<evidence type="ECO:0000256" key="7">
    <source>
        <dbReference type="SAM" id="MobiDB-lite"/>
    </source>
</evidence>
<feature type="compositionally biased region" description="Polar residues" evidence="7">
    <location>
        <begin position="405"/>
        <end position="421"/>
    </location>
</feature>
<keyword evidence="4 6" id="KW-0067">ATP-binding</keyword>
<evidence type="ECO:0000256" key="3">
    <source>
        <dbReference type="ARBA" id="ARBA00022741"/>
    </source>
</evidence>
<comment type="similarity">
    <text evidence="6">Belongs to the TRAFAC class myosin-kinesin ATPase superfamily. Kinesin family.</text>
</comment>
<dbReference type="InterPro" id="IPR036961">
    <property type="entry name" value="Kinesin_motor_dom_sf"/>
</dbReference>
<evidence type="ECO:0000313" key="9">
    <source>
        <dbReference type="EMBL" id="KAK0724143.1"/>
    </source>
</evidence>
<gene>
    <name evidence="9" type="ORF">B0H67DRAFT_567344</name>
</gene>
<dbReference type="SMART" id="SM00129">
    <property type="entry name" value="KISc"/>
    <property type="match status" value="1"/>
</dbReference>
<organism evidence="9 10">
    <name type="scientific">Lasiosphaeris hirsuta</name>
    <dbReference type="NCBI Taxonomy" id="260670"/>
    <lineage>
        <taxon>Eukaryota</taxon>
        <taxon>Fungi</taxon>
        <taxon>Dikarya</taxon>
        <taxon>Ascomycota</taxon>
        <taxon>Pezizomycotina</taxon>
        <taxon>Sordariomycetes</taxon>
        <taxon>Sordariomycetidae</taxon>
        <taxon>Sordariales</taxon>
        <taxon>Lasiosphaeriaceae</taxon>
        <taxon>Lasiosphaeris</taxon>
    </lineage>
</organism>
<dbReference type="GO" id="GO:0005524">
    <property type="term" value="F:ATP binding"/>
    <property type="evidence" value="ECO:0007669"/>
    <property type="project" value="UniProtKB-UniRule"/>
</dbReference>
<dbReference type="PROSITE" id="PS50067">
    <property type="entry name" value="KINESIN_MOTOR_2"/>
    <property type="match status" value="1"/>
</dbReference>
<dbReference type="SUPFAM" id="SSF52540">
    <property type="entry name" value="P-loop containing nucleoside triphosphate hydrolases"/>
    <property type="match status" value="1"/>
</dbReference>
<evidence type="ECO:0000256" key="1">
    <source>
        <dbReference type="ARBA" id="ARBA00004496"/>
    </source>
</evidence>
<keyword evidence="10" id="KW-1185">Reference proteome</keyword>
<feature type="binding site" evidence="6">
    <location>
        <begin position="90"/>
        <end position="97"/>
    </location>
    <ligand>
        <name>ATP</name>
        <dbReference type="ChEBI" id="CHEBI:30616"/>
    </ligand>
</feature>
<sequence length="727" mass="80043">MSVRVVARIRPLLEKELDRDAIVRADRVDDGKPLTIVKIPSPKNEAEEFSFTFNSVYEQTTSQEELFSAEVAPHVKALFQGLDVTIFAYGVTGTGKTHTMRGGMKLAERGVIPRLLSNVFRRGKKIAKDSDGETTVQVALSYYEIYNDKVFDLLESPDKRTPSGLPLREKDGKTIVVGLSERSCEDLKDFEKLYIESNNNRMTAATKLNAHSSRSHAILRVKVTQTTGDMVKESTASAIDLAGSEDNRRTENGKERLIESAAINKSLFVLSQCIDAIARGDKRIPYRESKMTRILSLGQNNGITIMILNLAPMRSYHLDTLSSLNVSSRAKRIEVREIENEVVFKQAPRATAGLGGPNVRRQPLRPLANAHNVHTGALAAKAADAKVADKPIKAFSVYTDKASKPTASSRATVSAANTAQLRRSDSHKRQSDPSESLSTRPTKLARPTHTTLARPAAPAPQQLSISAAEIEALVEKKVAEILASRAAEAAPVPVPAPAAAKEDSAPLQNQISDEVQRRLEALERRIENDGQDGRSEGLRILLQARQAKERGDDEGALRYYELALPFFPGQVKLMGKIERLKAKLGKTDRKKERFLQVRDGREDKENVHESVYGAFDGAGIDINDPRWFPVKLLQKKAPSSKTRKVHVDMEEGPTTPRTKKLLNVVNSRDLSLIRSLHGFGAKKAQDLVDHLNLGGDEESGRVASLAQLKMLPGVGSRTVERAYEGLV</sequence>
<dbReference type="GO" id="GO:0007052">
    <property type="term" value="P:mitotic spindle organization"/>
    <property type="evidence" value="ECO:0007669"/>
    <property type="project" value="TreeGrafter"/>
</dbReference>
<protein>
    <submittedName>
        <fullName evidence="9">P-loop containing nucleoside triphosphate hydrolase protein</fullName>
    </submittedName>
</protein>
<evidence type="ECO:0000256" key="4">
    <source>
        <dbReference type="ARBA" id="ARBA00022840"/>
    </source>
</evidence>
<feature type="region of interest" description="Disordered" evidence="7">
    <location>
        <begin position="399"/>
        <end position="460"/>
    </location>
</feature>
<dbReference type="Gene3D" id="3.40.850.10">
    <property type="entry name" value="Kinesin motor domain"/>
    <property type="match status" value="1"/>
</dbReference>
<dbReference type="GO" id="GO:0008017">
    <property type="term" value="F:microtubule binding"/>
    <property type="evidence" value="ECO:0007669"/>
    <property type="project" value="InterPro"/>
</dbReference>
<reference evidence="9" key="1">
    <citation type="submission" date="2023-06" db="EMBL/GenBank/DDBJ databases">
        <title>Genome-scale phylogeny and comparative genomics of the fungal order Sordariales.</title>
        <authorList>
            <consortium name="Lawrence Berkeley National Laboratory"/>
            <person name="Hensen N."/>
            <person name="Bonometti L."/>
            <person name="Westerberg I."/>
            <person name="Brannstrom I.O."/>
            <person name="Guillou S."/>
            <person name="Cros-Aarteil S."/>
            <person name="Calhoun S."/>
            <person name="Haridas S."/>
            <person name="Kuo A."/>
            <person name="Mondo S."/>
            <person name="Pangilinan J."/>
            <person name="Riley R."/>
            <person name="Labutti K."/>
            <person name="Andreopoulos B."/>
            <person name="Lipzen A."/>
            <person name="Chen C."/>
            <person name="Yanf M."/>
            <person name="Daum C."/>
            <person name="Ng V."/>
            <person name="Clum A."/>
            <person name="Steindorff A."/>
            <person name="Ohm R."/>
            <person name="Martin F."/>
            <person name="Silar P."/>
            <person name="Natvig D."/>
            <person name="Lalanne C."/>
            <person name="Gautier V."/>
            <person name="Ament-Velasquez S.L."/>
            <person name="Kruys A."/>
            <person name="Hutchinson M.I."/>
            <person name="Powell A.J."/>
            <person name="Barry K."/>
            <person name="Miller A.N."/>
            <person name="Grigoriev I.V."/>
            <person name="Debuchy R."/>
            <person name="Gladieux P."/>
            <person name="Thoren M.H."/>
            <person name="Johannesson H."/>
        </authorList>
    </citation>
    <scope>NUCLEOTIDE SEQUENCE</scope>
    <source>
        <strain evidence="9">SMH4607-1</strain>
    </source>
</reference>
<dbReference type="PANTHER" id="PTHR47969:SF15">
    <property type="entry name" value="CHROMOSOME-ASSOCIATED KINESIN KIF4A-RELATED"/>
    <property type="match status" value="1"/>
</dbReference>
<dbReference type="GO" id="GO:0051231">
    <property type="term" value="P:spindle elongation"/>
    <property type="evidence" value="ECO:0007669"/>
    <property type="project" value="TreeGrafter"/>
</dbReference>
<dbReference type="AlphaFoldDB" id="A0AA40E6D4"/>
<dbReference type="SUPFAM" id="SSF47781">
    <property type="entry name" value="RuvA domain 2-like"/>
    <property type="match status" value="1"/>
</dbReference>
<dbReference type="FunFam" id="3.40.850.10:FF:000072">
    <property type="entry name" value="Kinesin family protein"/>
    <property type="match status" value="1"/>
</dbReference>
<feature type="domain" description="Kinesin motor" evidence="8">
    <location>
        <begin position="2"/>
        <end position="333"/>
    </location>
</feature>